<protein>
    <submittedName>
        <fullName evidence="1">Uncharacterized protein</fullName>
    </submittedName>
</protein>
<evidence type="ECO:0000313" key="1">
    <source>
        <dbReference type="EMBL" id="TGD77293.1"/>
    </source>
</evidence>
<proteinExistence type="predicted"/>
<sequence length="192" mass="22155">MIVRLQAENKMNDELHQLFVADQQERENHPEVGTPDYVALRSRDHTRRQQVQQMLDLHQVATAHDYYHAALIFQHGETVEEIWSAHQWALKSVALGLPAGKWLAAAALDRWHMYQGQPQKYGTQLVPDGTRYRLWDVDASTTDQERTQWAVPSLAEMEARAVRLTAENNGKMPPLEGAPEWLKQALVRWKIN</sequence>
<name>A0A4Z0MC32_9BACT</name>
<dbReference type="AlphaFoldDB" id="A0A4Z0MC32"/>
<accession>A0A4Z0MC32</accession>
<reference evidence="1 2" key="1">
    <citation type="submission" date="2019-04" db="EMBL/GenBank/DDBJ databases">
        <authorList>
            <person name="Feng G."/>
            <person name="Zhang J."/>
            <person name="Zhu H."/>
        </authorList>
    </citation>
    <scope>NUCLEOTIDE SEQUENCE [LARGE SCALE GENOMIC DNA]</scope>
    <source>
        <strain evidence="1 2">JCM 19491</strain>
    </source>
</reference>
<organism evidence="1 2">
    <name type="scientific">Hymenobacter wooponensis</name>
    <dbReference type="NCBI Taxonomy" id="1525360"/>
    <lineage>
        <taxon>Bacteria</taxon>
        <taxon>Pseudomonadati</taxon>
        <taxon>Bacteroidota</taxon>
        <taxon>Cytophagia</taxon>
        <taxon>Cytophagales</taxon>
        <taxon>Hymenobacteraceae</taxon>
        <taxon>Hymenobacter</taxon>
    </lineage>
</organism>
<dbReference type="Proteomes" id="UP000298284">
    <property type="component" value="Unassembled WGS sequence"/>
</dbReference>
<evidence type="ECO:0000313" key="2">
    <source>
        <dbReference type="Proteomes" id="UP000298284"/>
    </source>
</evidence>
<keyword evidence="2" id="KW-1185">Reference proteome</keyword>
<comment type="caution">
    <text evidence="1">The sequence shown here is derived from an EMBL/GenBank/DDBJ whole genome shotgun (WGS) entry which is preliminary data.</text>
</comment>
<dbReference type="OrthoDB" id="885492at2"/>
<gene>
    <name evidence="1" type="ORF">EU557_23300</name>
</gene>
<dbReference type="EMBL" id="SRKZ01000009">
    <property type="protein sequence ID" value="TGD77293.1"/>
    <property type="molecule type" value="Genomic_DNA"/>
</dbReference>